<evidence type="ECO:0000259" key="13">
    <source>
        <dbReference type="Pfam" id="PF07504"/>
    </source>
</evidence>
<keyword evidence="11" id="KW-0865">Zymogen</keyword>
<feature type="chain" id="PRO_5016033158" evidence="12">
    <location>
        <begin position="23"/>
        <end position="739"/>
    </location>
</feature>
<dbReference type="Gene3D" id="2.60.40.3080">
    <property type="match status" value="1"/>
</dbReference>
<keyword evidence="4" id="KW-0964">Secreted</keyword>
<dbReference type="InterPro" id="IPR050371">
    <property type="entry name" value="Fungal_virulence_M36"/>
</dbReference>
<keyword evidence="10" id="KW-0482">Metalloprotease</keyword>
<feature type="domain" description="Secretion system C-terminal sorting" evidence="14">
    <location>
        <begin position="666"/>
        <end position="738"/>
    </location>
</feature>
<keyword evidence="6" id="KW-0479">Metal-binding</keyword>
<proteinExistence type="inferred from homology"/>
<dbReference type="EMBL" id="QKYV01000001">
    <property type="protein sequence ID" value="PZW44255.1"/>
    <property type="molecule type" value="Genomic_DNA"/>
</dbReference>
<evidence type="ECO:0000256" key="11">
    <source>
        <dbReference type="ARBA" id="ARBA00023145"/>
    </source>
</evidence>
<dbReference type="GO" id="GO:0008270">
    <property type="term" value="F:zinc ion binding"/>
    <property type="evidence" value="ECO:0007669"/>
    <property type="project" value="InterPro"/>
</dbReference>
<dbReference type="GO" id="GO:0005615">
    <property type="term" value="C:extracellular space"/>
    <property type="evidence" value="ECO:0007669"/>
    <property type="project" value="InterPro"/>
</dbReference>
<protein>
    <submittedName>
        <fullName evidence="15">Extracellular elastinolytic metalloproteinase</fullName>
    </submittedName>
</protein>
<evidence type="ECO:0000256" key="9">
    <source>
        <dbReference type="ARBA" id="ARBA00022833"/>
    </source>
</evidence>
<comment type="similarity">
    <text evidence="3">Belongs to the peptidase M36 family.</text>
</comment>
<dbReference type="InterPro" id="IPR011096">
    <property type="entry name" value="FTP_domain"/>
</dbReference>
<comment type="cofactor">
    <cofactor evidence="1">
        <name>Zn(2+)</name>
        <dbReference type="ChEBI" id="CHEBI:29105"/>
    </cofactor>
</comment>
<organism evidence="15 16">
    <name type="scientific">Mesonia algae</name>
    <dbReference type="NCBI Taxonomy" id="213248"/>
    <lineage>
        <taxon>Bacteria</taxon>
        <taxon>Pseudomonadati</taxon>
        <taxon>Bacteroidota</taxon>
        <taxon>Flavobacteriia</taxon>
        <taxon>Flavobacteriales</taxon>
        <taxon>Flavobacteriaceae</taxon>
        <taxon>Mesonia</taxon>
    </lineage>
</organism>
<evidence type="ECO:0000256" key="3">
    <source>
        <dbReference type="ARBA" id="ARBA00006006"/>
    </source>
</evidence>
<dbReference type="NCBIfam" id="TIGR04183">
    <property type="entry name" value="Por_Secre_tail"/>
    <property type="match status" value="1"/>
</dbReference>
<evidence type="ECO:0000256" key="1">
    <source>
        <dbReference type="ARBA" id="ARBA00001947"/>
    </source>
</evidence>
<dbReference type="Pfam" id="PF07504">
    <property type="entry name" value="FTP"/>
    <property type="match status" value="1"/>
</dbReference>
<keyword evidence="7 12" id="KW-0732">Signal</keyword>
<evidence type="ECO:0000256" key="10">
    <source>
        <dbReference type="ARBA" id="ARBA00023049"/>
    </source>
</evidence>
<dbReference type="SUPFAM" id="SSF55486">
    <property type="entry name" value="Metalloproteases ('zincins'), catalytic domain"/>
    <property type="match status" value="1"/>
</dbReference>
<evidence type="ECO:0000256" key="4">
    <source>
        <dbReference type="ARBA" id="ARBA00022525"/>
    </source>
</evidence>
<keyword evidence="16" id="KW-1185">Reference proteome</keyword>
<dbReference type="Gene3D" id="3.10.170.10">
    <property type="match status" value="1"/>
</dbReference>
<feature type="domain" description="FTP" evidence="13">
    <location>
        <begin position="48"/>
        <end position="97"/>
    </location>
</feature>
<dbReference type="PANTHER" id="PTHR33478">
    <property type="entry name" value="EXTRACELLULAR METALLOPROTEINASE MEP"/>
    <property type="match status" value="1"/>
</dbReference>
<dbReference type="Gene3D" id="1.10.390.10">
    <property type="entry name" value="Neutral Protease Domain 2"/>
    <property type="match status" value="1"/>
</dbReference>
<keyword evidence="9" id="KW-0862">Zinc</keyword>
<accession>A0A2W7IGJ0</accession>
<evidence type="ECO:0000256" key="7">
    <source>
        <dbReference type="ARBA" id="ARBA00022729"/>
    </source>
</evidence>
<comment type="caution">
    <text evidence="15">The sequence shown here is derived from an EMBL/GenBank/DDBJ whole genome shotgun (WGS) entry which is preliminary data.</text>
</comment>
<comment type="subcellular location">
    <subcellularLocation>
        <location evidence="2">Secreted</location>
    </subcellularLocation>
</comment>
<name>A0A2W7IGJ0_9FLAO</name>
<dbReference type="AlphaFoldDB" id="A0A2W7IGJ0"/>
<evidence type="ECO:0000313" key="15">
    <source>
        <dbReference type="EMBL" id="PZW44255.1"/>
    </source>
</evidence>
<evidence type="ECO:0000256" key="6">
    <source>
        <dbReference type="ARBA" id="ARBA00022723"/>
    </source>
</evidence>
<dbReference type="Pfam" id="PF18962">
    <property type="entry name" value="Por_Secre_tail"/>
    <property type="match status" value="1"/>
</dbReference>
<evidence type="ECO:0000256" key="5">
    <source>
        <dbReference type="ARBA" id="ARBA00022670"/>
    </source>
</evidence>
<dbReference type="Proteomes" id="UP000249542">
    <property type="component" value="Unassembled WGS sequence"/>
</dbReference>
<evidence type="ECO:0000313" key="16">
    <source>
        <dbReference type="Proteomes" id="UP000249542"/>
    </source>
</evidence>
<gene>
    <name evidence="15" type="ORF">LX95_00589</name>
</gene>
<evidence type="ECO:0000256" key="2">
    <source>
        <dbReference type="ARBA" id="ARBA00004613"/>
    </source>
</evidence>
<keyword evidence="8" id="KW-0378">Hydrolase</keyword>
<dbReference type="PANTHER" id="PTHR33478:SF1">
    <property type="entry name" value="EXTRACELLULAR METALLOPROTEINASE MEP"/>
    <property type="match status" value="1"/>
</dbReference>
<dbReference type="GO" id="GO:0006508">
    <property type="term" value="P:proteolysis"/>
    <property type="evidence" value="ECO:0007669"/>
    <property type="project" value="UniProtKB-KW"/>
</dbReference>
<dbReference type="GO" id="GO:0004222">
    <property type="term" value="F:metalloendopeptidase activity"/>
    <property type="evidence" value="ECO:0007669"/>
    <property type="project" value="InterPro"/>
</dbReference>
<dbReference type="Pfam" id="PF02128">
    <property type="entry name" value="Peptidase_M36"/>
    <property type="match status" value="1"/>
</dbReference>
<sequence>MIRNFYPIMFLIALFTGNSVQAQDEYLPIIKKYLSENLNGFSASDVSELEITNSYYSKNTETQHVYVNQNHNDVKIFNAQGNFAIKNNKVVYFSNSFQNKINTKTNNSSPSLDPITAVQKLASKLNLSPSNFEIINSNGKEFLLSNGGISQKEIPVKLMYQTVGESIKLAWNININTLDDKHWWDISIDASNGEILFKNDWVLSCNFDNKEHTHTKFEKLDHPIQNSNNQFGFFNITTLVDNSDYNVFPIPIESPIDGVRQIVKQPANLNASPNGWHDNNGSPGVEFTITRGNNVFAFENRGDGPGSFPDGGDLLNFDFPLNLNQDPEGYIDASVTNLFYLNNMMHDVWYEYGFNEASGNFQNRNYSSEGNEFDFVLARAQDDADAGPGNNATFSTPPDGQNPTMRMFTWQTSAGFEKDGSLDSGIVAHEYGHGISNRLTGGPANASCLYACQVFGNDGDCDQYTEQMGEGWSDFFALIMTLKPGDTADDPKTIANYALSQNQNGSGLRPAPYSRDTSINPATYGTTNNGNISAPHGVGFVWATMLWDITWDLIDEYGYDNDLLNGTGGNNIAMQLVMDGLKLQTCNPGFVDGRDAILQADILNNGGANQCLIWQAFADRGLGYSADQGSSLDRFDQIQAFDMPPLNVLDCSLNANSFLNEKEFSIYPNPASGYVNIKASSVQNDVTVAIYDLNGRMVVNQFLQNTHNAQININSLAIGVYVVKINSNGNSQTEKLIIQ</sequence>
<evidence type="ECO:0000256" key="8">
    <source>
        <dbReference type="ARBA" id="ARBA00022801"/>
    </source>
</evidence>
<evidence type="ECO:0000259" key="14">
    <source>
        <dbReference type="Pfam" id="PF18962"/>
    </source>
</evidence>
<dbReference type="InterPro" id="IPR001842">
    <property type="entry name" value="Peptidase_M36"/>
</dbReference>
<reference evidence="15 16" key="1">
    <citation type="submission" date="2018-06" db="EMBL/GenBank/DDBJ databases">
        <title>Genomic Encyclopedia of Archaeal and Bacterial Type Strains, Phase II (KMG-II): from individual species to whole genera.</title>
        <authorList>
            <person name="Goeker M."/>
        </authorList>
    </citation>
    <scope>NUCLEOTIDE SEQUENCE [LARGE SCALE GENOMIC DNA]</scope>
    <source>
        <strain evidence="15 16">DSM 15361</strain>
    </source>
</reference>
<evidence type="ECO:0000256" key="12">
    <source>
        <dbReference type="SAM" id="SignalP"/>
    </source>
</evidence>
<dbReference type="InterPro" id="IPR027268">
    <property type="entry name" value="Peptidase_M4/M1_CTD_sf"/>
</dbReference>
<dbReference type="InterPro" id="IPR026444">
    <property type="entry name" value="Secre_tail"/>
</dbReference>
<keyword evidence="5" id="KW-0645">Protease</keyword>
<dbReference type="CDD" id="cd09596">
    <property type="entry name" value="M36"/>
    <property type="match status" value="1"/>
</dbReference>
<feature type="signal peptide" evidence="12">
    <location>
        <begin position="1"/>
        <end position="22"/>
    </location>
</feature>